<evidence type="ECO:0000313" key="3">
    <source>
        <dbReference type="Proteomes" id="UP001341245"/>
    </source>
</evidence>
<protein>
    <recommendedName>
        <fullName evidence="4">CID domain-containing protein</fullName>
    </recommendedName>
</protein>
<reference evidence="2 3" key="1">
    <citation type="submission" date="2023-11" db="EMBL/GenBank/DDBJ databases">
        <title>Draft genome sequence and annotation of the polyextremotolerant black yeast-like fungus Aureobasidium pullulans NRRL 62042.</title>
        <authorList>
            <person name="Dielentheis-Frenken M.R.E."/>
            <person name="Wibberg D."/>
            <person name="Blank L.M."/>
            <person name="Tiso T."/>
        </authorList>
    </citation>
    <scope>NUCLEOTIDE SEQUENCE [LARGE SCALE GENOMIC DNA]</scope>
    <source>
        <strain evidence="2 3">NRRL 62042</strain>
    </source>
</reference>
<feature type="compositionally biased region" description="Gly residues" evidence="1">
    <location>
        <begin position="445"/>
        <end position="454"/>
    </location>
</feature>
<gene>
    <name evidence="2" type="ORF">QM012_008398</name>
</gene>
<feature type="compositionally biased region" description="Basic and acidic residues" evidence="1">
    <location>
        <begin position="411"/>
        <end position="428"/>
    </location>
</feature>
<feature type="compositionally biased region" description="Pro residues" evidence="1">
    <location>
        <begin position="372"/>
        <end position="381"/>
    </location>
</feature>
<evidence type="ECO:0000313" key="2">
    <source>
        <dbReference type="EMBL" id="KAK6004536.1"/>
    </source>
</evidence>
<evidence type="ECO:0008006" key="4">
    <source>
        <dbReference type="Google" id="ProtNLM"/>
    </source>
</evidence>
<keyword evidence="3" id="KW-1185">Reference proteome</keyword>
<name>A0ABR0TKX6_AURPU</name>
<organism evidence="2 3">
    <name type="scientific">Aureobasidium pullulans</name>
    <name type="common">Black yeast</name>
    <name type="synonym">Pullularia pullulans</name>
    <dbReference type="NCBI Taxonomy" id="5580"/>
    <lineage>
        <taxon>Eukaryota</taxon>
        <taxon>Fungi</taxon>
        <taxon>Dikarya</taxon>
        <taxon>Ascomycota</taxon>
        <taxon>Pezizomycotina</taxon>
        <taxon>Dothideomycetes</taxon>
        <taxon>Dothideomycetidae</taxon>
        <taxon>Dothideales</taxon>
        <taxon>Saccotheciaceae</taxon>
        <taxon>Aureobasidium</taxon>
    </lineage>
</organism>
<feature type="region of interest" description="Disordered" evidence="1">
    <location>
        <begin position="360"/>
        <end position="454"/>
    </location>
</feature>
<proteinExistence type="predicted"/>
<accession>A0ABR0TKX6</accession>
<sequence length="454" mass="50436">MDSRSAQSSKPDVALLLAKGKLVGCLTTGQSKRSTLDSSDVNNFHNLLQLALNDTTRCTKEFKKCVAWIVCHVAKSRRRVAAFGDYLLKLSDSLLPLGLQSDLDQSTISRAQIALGLLHLIDAIFFRIRENPGRLLRKPLETYLTFAKAIESTVFQLVSSAATSRGTQALSFHQDLACLLHYWSQERLFTKRVRLELRNVARLAYTGWLDSIARTHSSHYGKLITRTCFENAEDNIPNTHGRPGDAWFDLPVGTMVHAMKTTKPGHPVRTGQIKPLDMPTASVDPEMMETVLDHIEECKDIDAIPNISTTANDDGFVLNGLGLRLSRNPLSNEDRPKYKVIEGYYGFSVPFIKIFQSIEKSPSTGPERPQNWMPPPPPELAQPPAFHTGFPPNVPPPNRDGPHIVGSSYRQNDHGRGNHTGWRGEEMQGGRGGGSWRGRGRGWDRGSGGGHRPY</sequence>
<evidence type="ECO:0000256" key="1">
    <source>
        <dbReference type="SAM" id="MobiDB-lite"/>
    </source>
</evidence>
<dbReference type="EMBL" id="JASGXD010000007">
    <property type="protein sequence ID" value="KAK6004536.1"/>
    <property type="molecule type" value="Genomic_DNA"/>
</dbReference>
<dbReference type="Proteomes" id="UP001341245">
    <property type="component" value="Unassembled WGS sequence"/>
</dbReference>
<comment type="caution">
    <text evidence="2">The sequence shown here is derived from an EMBL/GenBank/DDBJ whole genome shotgun (WGS) entry which is preliminary data.</text>
</comment>